<keyword evidence="5 6" id="KW-0472">Membrane</keyword>
<reference evidence="8" key="1">
    <citation type="submission" date="2016-10" db="EMBL/GenBank/DDBJ databases">
        <authorList>
            <person name="Varghese N."/>
            <person name="Submissions S."/>
        </authorList>
    </citation>
    <scope>NUCLEOTIDE SEQUENCE [LARGE SCALE GENOMIC DNA]</scope>
    <source>
        <strain evidence="8">DSM 241</strain>
    </source>
</reference>
<dbReference type="InterPro" id="IPR005538">
    <property type="entry name" value="LrgA/CidA"/>
</dbReference>
<evidence type="ECO:0000256" key="1">
    <source>
        <dbReference type="ARBA" id="ARBA00004651"/>
    </source>
</evidence>
<evidence type="ECO:0000313" key="8">
    <source>
        <dbReference type="Proteomes" id="UP000199256"/>
    </source>
</evidence>
<feature type="transmembrane region" description="Helical" evidence="6">
    <location>
        <begin position="61"/>
        <end position="81"/>
    </location>
</feature>
<dbReference type="AlphaFoldDB" id="A0A1H7LQ69"/>
<keyword evidence="2" id="KW-1003">Cell membrane</keyword>
<keyword evidence="4 6" id="KW-1133">Transmembrane helix</keyword>
<evidence type="ECO:0000256" key="3">
    <source>
        <dbReference type="ARBA" id="ARBA00022692"/>
    </source>
</evidence>
<dbReference type="GO" id="GO:0005886">
    <property type="term" value="C:plasma membrane"/>
    <property type="evidence" value="ECO:0007669"/>
    <property type="project" value="UniProtKB-SubCell"/>
</dbReference>
<keyword evidence="3 6" id="KW-0812">Transmembrane</keyword>
<evidence type="ECO:0000256" key="2">
    <source>
        <dbReference type="ARBA" id="ARBA00022475"/>
    </source>
</evidence>
<feature type="transmembrane region" description="Helical" evidence="6">
    <location>
        <begin position="27"/>
        <end position="49"/>
    </location>
</feature>
<evidence type="ECO:0000313" key="7">
    <source>
        <dbReference type="EMBL" id="SEL01114.1"/>
    </source>
</evidence>
<evidence type="ECO:0000256" key="5">
    <source>
        <dbReference type="ARBA" id="ARBA00023136"/>
    </source>
</evidence>
<keyword evidence="8" id="KW-1185">Reference proteome</keyword>
<dbReference type="PANTHER" id="PTHR33931:SF2">
    <property type="entry name" value="HOLIN-LIKE PROTEIN CIDA"/>
    <property type="match status" value="1"/>
</dbReference>
<dbReference type="Pfam" id="PF03788">
    <property type="entry name" value="LrgA"/>
    <property type="match status" value="1"/>
</dbReference>
<proteinExistence type="predicted"/>
<dbReference type="STRING" id="1396821.SAMN05444515_10813"/>
<evidence type="ECO:0000256" key="6">
    <source>
        <dbReference type="SAM" id="Phobius"/>
    </source>
</evidence>
<sequence length="122" mass="13106">MSGLITAIIILLTCQLAGEVIVLWLDLPFPGPVLGMLILFGALLIRGGVPEHLRQTSHTLLGHLALLFVPAGVGLMVHFGLVAQDWLPILLGLVVSTTLALGVTMLLLSRLIWLRSRRAEDG</sequence>
<evidence type="ECO:0000256" key="4">
    <source>
        <dbReference type="ARBA" id="ARBA00022989"/>
    </source>
</evidence>
<feature type="transmembrane region" description="Helical" evidence="6">
    <location>
        <begin position="87"/>
        <end position="108"/>
    </location>
</feature>
<name>A0A1H7LQ69_9GAMM</name>
<accession>A0A1H7LQ69</accession>
<dbReference type="Proteomes" id="UP000199256">
    <property type="component" value="Unassembled WGS sequence"/>
</dbReference>
<dbReference type="PANTHER" id="PTHR33931">
    <property type="entry name" value="HOLIN-LIKE PROTEIN CIDA-RELATED"/>
    <property type="match status" value="1"/>
</dbReference>
<dbReference type="EMBL" id="FOAA01000008">
    <property type="protein sequence ID" value="SEL01114.1"/>
    <property type="molecule type" value="Genomic_DNA"/>
</dbReference>
<organism evidence="7 8">
    <name type="scientific">Ectothiorhodospira marina</name>
    <dbReference type="NCBI Taxonomy" id="1396821"/>
    <lineage>
        <taxon>Bacteria</taxon>
        <taxon>Pseudomonadati</taxon>
        <taxon>Pseudomonadota</taxon>
        <taxon>Gammaproteobacteria</taxon>
        <taxon>Chromatiales</taxon>
        <taxon>Ectothiorhodospiraceae</taxon>
        <taxon>Ectothiorhodospira</taxon>
    </lineage>
</organism>
<protein>
    <submittedName>
        <fullName evidence="7">Holin-like protein</fullName>
    </submittedName>
</protein>
<dbReference type="RefSeq" id="WP_218140413.1">
    <property type="nucleotide sequence ID" value="NZ_FOAA01000008.1"/>
</dbReference>
<gene>
    <name evidence="7" type="ORF">SAMN05444515_10813</name>
</gene>
<comment type="subcellular location">
    <subcellularLocation>
        <location evidence="1">Cell membrane</location>
        <topology evidence="1">Multi-pass membrane protein</topology>
    </subcellularLocation>
</comment>